<evidence type="ECO:0000256" key="1">
    <source>
        <dbReference type="SAM" id="SignalP"/>
    </source>
</evidence>
<organism evidence="2">
    <name type="scientific">Trieres chinensis</name>
    <name type="common">Marine centric diatom</name>
    <name type="synonym">Odontella sinensis</name>
    <dbReference type="NCBI Taxonomy" id="1514140"/>
    <lineage>
        <taxon>Eukaryota</taxon>
        <taxon>Sar</taxon>
        <taxon>Stramenopiles</taxon>
        <taxon>Ochrophyta</taxon>
        <taxon>Bacillariophyta</taxon>
        <taxon>Mediophyceae</taxon>
        <taxon>Biddulphiophycidae</taxon>
        <taxon>Eupodiscales</taxon>
        <taxon>Parodontellaceae</taxon>
        <taxon>Trieres</taxon>
    </lineage>
</organism>
<gene>
    <name evidence="2" type="ORF">OSIN01602_LOCUS16770</name>
</gene>
<dbReference type="SUPFAM" id="SSF103511">
    <property type="entry name" value="Chlorophyll a-b binding protein"/>
    <property type="match status" value="1"/>
</dbReference>
<dbReference type="AlphaFoldDB" id="A0A7S2ESR6"/>
<keyword evidence="1" id="KW-0732">Signal</keyword>
<accession>A0A7S2ESR6</accession>
<feature type="chain" id="PRO_5031561102" description="High light inducible protein" evidence="1">
    <location>
        <begin position="28"/>
        <end position="142"/>
    </location>
</feature>
<protein>
    <recommendedName>
        <fullName evidence="3">High light inducible protein</fullName>
    </recommendedName>
</protein>
<sequence length="142" mass="15073">MNATLRTRRSCLLLTCLLLVSVIEVKSFEVVSKSARKLGAGQISANGGREIQGSNFGGDTNLFSTKALSEDAIMSDVAAGSNEASWIDLPRTSGRNERGVSQKVEIVLGRFAMVSAVILCFGEVVYGRSILEQIMAALGMSA</sequence>
<proteinExistence type="predicted"/>
<reference evidence="2" key="1">
    <citation type="submission" date="2021-01" db="EMBL/GenBank/DDBJ databases">
        <authorList>
            <person name="Corre E."/>
            <person name="Pelletier E."/>
            <person name="Niang G."/>
            <person name="Scheremetjew M."/>
            <person name="Finn R."/>
            <person name="Kale V."/>
            <person name="Holt S."/>
            <person name="Cochrane G."/>
            <person name="Meng A."/>
            <person name="Brown T."/>
            <person name="Cohen L."/>
        </authorList>
    </citation>
    <scope>NUCLEOTIDE SEQUENCE</scope>
    <source>
        <strain evidence="2">Grunow 1884</strain>
    </source>
</reference>
<evidence type="ECO:0008006" key="3">
    <source>
        <dbReference type="Google" id="ProtNLM"/>
    </source>
</evidence>
<feature type="signal peptide" evidence="1">
    <location>
        <begin position="1"/>
        <end position="27"/>
    </location>
</feature>
<evidence type="ECO:0000313" key="2">
    <source>
        <dbReference type="EMBL" id="CAD9353039.1"/>
    </source>
</evidence>
<name>A0A7S2ESR6_TRICV</name>
<dbReference type="EMBL" id="HBGO01029225">
    <property type="protein sequence ID" value="CAD9353039.1"/>
    <property type="molecule type" value="Transcribed_RNA"/>
</dbReference>